<keyword evidence="3" id="KW-1185">Reference proteome</keyword>
<sequence>MLEKLATHEVHEVGELLTLADKCARTAEDRAWHNPLATQPGLAGQTPKLDGQGKKKKKKKKAPEQVVVFAAGEFQPGTQHRREQKTPKVTPDRGKVKMWCKLHNSDSHDLKDCQIVKNIAERNRLSTSDDDNDKEGDATQFQTAKRVIAVIHNNVGSAASRRTVKLLRRQVTAVAALPESRCPLKCASMPISFGPNDLPQNMAGAGELPLMVSPTIANACLKHVLVDGRAGLNVLSL</sequence>
<dbReference type="Proteomes" id="UP001341281">
    <property type="component" value="Chromosome 08"/>
</dbReference>
<dbReference type="AlphaFoldDB" id="A0AAQ3X9K2"/>
<feature type="region of interest" description="Disordered" evidence="1">
    <location>
        <begin position="32"/>
        <end position="63"/>
    </location>
</feature>
<accession>A0AAQ3X9K2</accession>
<evidence type="ECO:0000313" key="3">
    <source>
        <dbReference type="Proteomes" id="UP001341281"/>
    </source>
</evidence>
<evidence type="ECO:0000313" key="2">
    <source>
        <dbReference type="EMBL" id="WVZ90160.1"/>
    </source>
</evidence>
<evidence type="ECO:0000256" key="1">
    <source>
        <dbReference type="SAM" id="MobiDB-lite"/>
    </source>
</evidence>
<name>A0AAQ3X9K2_PASNO</name>
<organism evidence="2 3">
    <name type="scientific">Paspalum notatum var. saurae</name>
    <dbReference type="NCBI Taxonomy" id="547442"/>
    <lineage>
        <taxon>Eukaryota</taxon>
        <taxon>Viridiplantae</taxon>
        <taxon>Streptophyta</taxon>
        <taxon>Embryophyta</taxon>
        <taxon>Tracheophyta</taxon>
        <taxon>Spermatophyta</taxon>
        <taxon>Magnoliopsida</taxon>
        <taxon>Liliopsida</taxon>
        <taxon>Poales</taxon>
        <taxon>Poaceae</taxon>
        <taxon>PACMAD clade</taxon>
        <taxon>Panicoideae</taxon>
        <taxon>Andropogonodae</taxon>
        <taxon>Paspaleae</taxon>
        <taxon>Paspalinae</taxon>
        <taxon>Paspalum</taxon>
    </lineage>
</organism>
<proteinExistence type="predicted"/>
<gene>
    <name evidence="2" type="ORF">U9M48_036487</name>
</gene>
<dbReference type="EMBL" id="CP144752">
    <property type="protein sequence ID" value="WVZ90160.1"/>
    <property type="molecule type" value="Genomic_DNA"/>
</dbReference>
<protein>
    <submittedName>
        <fullName evidence="2">Uncharacterized protein</fullName>
    </submittedName>
</protein>
<reference evidence="2 3" key="1">
    <citation type="submission" date="2024-02" db="EMBL/GenBank/DDBJ databases">
        <title>High-quality chromosome-scale genome assembly of Pensacola bahiagrass (Paspalum notatum Flugge var. saurae).</title>
        <authorList>
            <person name="Vega J.M."/>
            <person name="Podio M."/>
            <person name="Orjuela J."/>
            <person name="Siena L.A."/>
            <person name="Pessino S.C."/>
            <person name="Combes M.C."/>
            <person name="Mariac C."/>
            <person name="Albertini E."/>
            <person name="Pupilli F."/>
            <person name="Ortiz J.P.A."/>
            <person name="Leblanc O."/>
        </authorList>
    </citation>
    <scope>NUCLEOTIDE SEQUENCE [LARGE SCALE GENOMIC DNA]</scope>
    <source>
        <strain evidence="2">R1</strain>
        <tissue evidence="2">Leaf</tissue>
    </source>
</reference>